<evidence type="ECO:0000313" key="1">
    <source>
        <dbReference type="EMBL" id="CAB4191487.1"/>
    </source>
</evidence>
<proteinExistence type="predicted"/>
<protein>
    <submittedName>
        <fullName evidence="1">Uncharacterized protein</fullName>
    </submittedName>
</protein>
<dbReference type="EMBL" id="LR797178">
    <property type="protein sequence ID" value="CAB4191487.1"/>
    <property type="molecule type" value="Genomic_DNA"/>
</dbReference>
<reference evidence="1" key="1">
    <citation type="submission" date="2020-05" db="EMBL/GenBank/DDBJ databases">
        <authorList>
            <person name="Chiriac C."/>
            <person name="Salcher M."/>
            <person name="Ghai R."/>
            <person name="Kavagutti S V."/>
        </authorList>
    </citation>
    <scope>NUCLEOTIDE SEQUENCE</scope>
</reference>
<dbReference type="InterPro" id="IPR015947">
    <property type="entry name" value="PUA-like_sf"/>
</dbReference>
<accession>A0A6J5RAW0</accession>
<gene>
    <name evidence="1" type="ORF">UFOVP1229_36</name>
</gene>
<name>A0A6J5RAW0_9CAUD</name>
<dbReference type="Gene3D" id="2.30.130.30">
    <property type="entry name" value="Hypothetical protein"/>
    <property type="match status" value="1"/>
</dbReference>
<sequence>MKALTLRHPWAFSIAHWGKRIENRSWKPWKEVVGQRIAIHGGEIPKGKALRDAEMERRKAMAAAQGAIVDAMSGHVLSPRQH</sequence>
<dbReference type="SUPFAM" id="SSF88697">
    <property type="entry name" value="PUA domain-like"/>
    <property type="match status" value="1"/>
</dbReference>
<organism evidence="1">
    <name type="scientific">uncultured Caudovirales phage</name>
    <dbReference type="NCBI Taxonomy" id="2100421"/>
    <lineage>
        <taxon>Viruses</taxon>
        <taxon>Duplodnaviria</taxon>
        <taxon>Heunggongvirae</taxon>
        <taxon>Uroviricota</taxon>
        <taxon>Caudoviricetes</taxon>
        <taxon>Peduoviridae</taxon>
        <taxon>Maltschvirus</taxon>
        <taxon>Maltschvirus maltsch</taxon>
    </lineage>
</organism>